<comment type="caution">
    <text evidence="2">The sequence shown here is derived from an EMBL/GenBank/DDBJ whole genome shotgun (WGS) entry which is preliminary data.</text>
</comment>
<sequence length="429" mass="48800">MTTPAFVHAFRALHTAAARRDALQALTNELSPYEWRQLQALANAKSFQFDIVGALPAELAFHVFSHLDTAAIFRLQAVSRRWCHLLRSPVLLKPTLRDWYDYTVDFENATYQDCHREAQVIHRVQTGRFLQLSASKPISHLHPYATGPDSPIGIDRLCLEGDFLVDSPFPFRHLRVTNLQTGQDWRACADGRESISRIDASDLLIAFWTSSRRTCYVFDYKGARKAKFQLPPFMNKIATCRGHTVVCGGTVNGCLELYIWDLDSNKGKSLRLEQSLFNRDRIPHMCSFRFDEKLQMAKMVEHLTQANECTKTACWKDSYYRVEEHTEEWLVGRGDGRMHISLMHLGTSGECGKLKDPIFIDEADMVSLMGGSYIQLLINDKFLVLRALDRTYAFSFAAEAATAESIESGSDDEQQGKFVLWKIDAKIVA</sequence>
<proteinExistence type="predicted"/>
<accession>A0AAN6RE82</accession>
<protein>
    <recommendedName>
        <fullName evidence="1">F-box domain-containing protein</fullName>
    </recommendedName>
</protein>
<feature type="domain" description="F-box" evidence="1">
    <location>
        <begin position="49"/>
        <end position="102"/>
    </location>
</feature>
<dbReference type="SUPFAM" id="SSF69322">
    <property type="entry name" value="Tricorn protease domain 2"/>
    <property type="match status" value="1"/>
</dbReference>
<evidence type="ECO:0000313" key="2">
    <source>
        <dbReference type="EMBL" id="KAK3203287.1"/>
    </source>
</evidence>
<dbReference type="Pfam" id="PF12937">
    <property type="entry name" value="F-box-like"/>
    <property type="match status" value="1"/>
</dbReference>
<dbReference type="InterPro" id="IPR001810">
    <property type="entry name" value="F-box_dom"/>
</dbReference>
<keyword evidence="3" id="KW-1185">Reference proteome</keyword>
<evidence type="ECO:0000259" key="1">
    <source>
        <dbReference type="PROSITE" id="PS50181"/>
    </source>
</evidence>
<dbReference type="SUPFAM" id="SSF81383">
    <property type="entry name" value="F-box domain"/>
    <property type="match status" value="1"/>
</dbReference>
<dbReference type="InterPro" id="IPR036047">
    <property type="entry name" value="F-box-like_dom_sf"/>
</dbReference>
<reference evidence="2 3" key="1">
    <citation type="submission" date="2021-02" db="EMBL/GenBank/DDBJ databases">
        <title>Genome assembly of Pseudopithomyces chartarum.</title>
        <authorList>
            <person name="Jauregui R."/>
            <person name="Singh J."/>
            <person name="Voisey C."/>
        </authorList>
    </citation>
    <scope>NUCLEOTIDE SEQUENCE [LARGE SCALE GENOMIC DNA]</scope>
    <source>
        <strain evidence="2 3">AGR01</strain>
    </source>
</reference>
<dbReference type="Gene3D" id="1.20.1280.50">
    <property type="match status" value="1"/>
</dbReference>
<dbReference type="CDD" id="cd09917">
    <property type="entry name" value="F-box_SF"/>
    <property type="match status" value="1"/>
</dbReference>
<gene>
    <name evidence="2" type="ORF">GRF29_112g798008</name>
</gene>
<dbReference type="EMBL" id="WVTA01000011">
    <property type="protein sequence ID" value="KAK3203287.1"/>
    <property type="molecule type" value="Genomic_DNA"/>
</dbReference>
<organism evidence="2 3">
    <name type="scientific">Pseudopithomyces chartarum</name>
    <dbReference type="NCBI Taxonomy" id="1892770"/>
    <lineage>
        <taxon>Eukaryota</taxon>
        <taxon>Fungi</taxon>
        <taxon>Dikarya</taxon>
        <taxon>Ascomycota</taxon>
        <taxon>Pezizomycotina</taxon>
        <taxon>Dothideomycetes</taxon>
        <taxon>Pleosporomycetidae</taxon>
        <taxon>Pleosporales</taxon>
        <taxon>Massarineae</taxon>
        <taxon>Didymosphaeriaceae</taxon>
        <taxon>Pseudopithomyces</taxon>
    </lineage>
</organism>
<evidence type="ECO:0000313" key="3">
    <source>
        <dbReference type="Proteomes" id="UP001280581"/>
    </source>
</evidence>
<name>A0AAN6RE82_9PLEO</name>
<dbReference type="PROSITE" id="PS50181">
    <property type="entry name" value="FBOX"/>
    <property type="match status" value="1"/>
</dbReference>
<dbReference type="AlphaFoldDB" id="A0AAN6RE82"/>
<dbReference type="Proteomes" id="UP001280581">
    <property type="component" value="Unassembled WGS sequence"/>
</dbReference>
<dbReference type="SMART" id="SM00256">
    <property type="entry name" value="FBOX"/>
    <property type="match status" value="1"/>
</dbReference>